<dbReference type="EMBL" id="CARXXK010000001">
    <property type="protein sequence ID" value="CAI6351936.1"/>
    <property type="molecule type" value="Genomic_DNA"/>
</dbReference>
<dbReference type="GO" id="GO:0015074">
    <property type="term" value="P:DNA integration"/>
    <property type="evidence" value="ECO:0007669"/>
    <property type="project" value="InterPro"/>
</dbReference>
<dbReference type="InterPro" id="IPR036397">
    <property type="entry name" value="RNaseH_sf"/>
</dbReference>
<accession>A0AAV0W808</accession>
<organism evidence="2 3">
    <name type="scientific">Macrosiphum euphorbiae</name>
    <name type="common">potato aphid</name>
    <dbReference type="NCBI Taxonomy" id="13131"/>
    <lineage>
        <taxon>Eukaryota</taxon>
        <taxon>Metazoa</taxon>
        <taxon>Ecdysozoa</taxon>
        <taxon>Arthropoda</taxon>
        <taxon>Hexapoda</taxon>
        <taxon>Insecta</taxon>
        <taxon>Pterygota</taxon>
        <taxon>Neoptera</taxon>
        <taxon>Paraneoptera</taxon>
        <taxon>Hemiptera</taxon>
        <taxon>Sternorrhyncha</taxon>
        <taxon>Aphidomorpha</taxon>
        <taxon>Aphidoidea</taxon>
        <taxon>Aphididae</taxon>
        <taxon>Macrosiphini</taxon>
        <taxon>Macrosiphum</taxon>
    </lineage>
</organism>
<dbReference type="Proteomes" id="UP001160148">
    <property type="component" value="Unassembled WGS sequence"/>
</dbReference>
<feature type="domain" description="Integrase catalytic" evidence="1">
    <location>
        <begin position="1"/>
        <end position="121"/>
    </location>
</feature>
<reference evidence="2 3" key="1">
    <citation type="submission" date="2023-01" db="EMBL/GenBank/DDBJ databases">
        <authorList>
            <person name="Whitehead M."/>
        </authorList>
    </citation>
    <scope>NUCLEOTIDE SEQUENCE [LARGE SCALE GENOMIC DNA]</scope>
</reference>
<evidence type="ECO:0000313" key="3">
    <source>
        <dbReference type="Proteomes" id="UP001160148"/>
    </source>
</evidence>
<dbReference type="Gene3D" id="3.30.420.10">
    <property type="entry name" value="Ribonuclease H-like superfamily/Ribonuclease H"/>
    <property type="match status" value="1"/>
</dbReference>
<comment type="caution">
    <text evidence="2">The sequence shown here is derived from an EMBL/GenBank/DDBJ whole genome shotgun (WGS) entry which is preliminary data.</text>
</comment>
<protein>
    <recommendedName>
        <fullName evidence="1">Integrase catalytic domain-containing protein</fullName>
    </recommendedName>
</protein>
<dbReference type="GO" id="GO:0003676">
    <property type="term" value="F:nucleic acid binding"/>
    <property type="evidence" value="ECO:0007669"/>
    <property type="project" value="InterPro"/>
</dbReference>
<gene>
    <name evidence="2" type="ORF">MEUPH1_LOCUS8240</name>
</gene>
<dbReference type="AlphaFoldDB" id="A0AAV0W808"/>
<evidence type="ECO:0000259" key="1">
    <source>
        <dbReference type="PROSITE" id="PS50994"/>
    </source>
</evidence>
<dbReference type="Pfam" id="PF18701">
    <property type="entry name" value="DUF5641"/>
    <property type="match status" value="1"/>
</dbReference>
<dbReference type="InterPro" id="IPR001584">
    <property type="entry name" value="Integrase_cat-core"/>
</dbReference>
<dbReference type="InterPro" id="IPR040676">
    <property type="entry name" value="DUF5641"/>
</dbReference>
<evidence type="ECO:0000313" key="2">
    <source>
        <dbReference type="EMBL" id="CAI6351936.1"/>
    </source>
</evidence>
<dbReference type="SUPFAM" id="SSF53098">
    <property type="entry name" value="Ribonuclease H-like"/>
    <property type="match status" value="1"/>
</dbReference>
<dbReference type="PANTHER" id="PTHR47331">
    <property type="entry name" value="PHD-TYPE DOMAIN-CONTAINING PROTEIN"/>
    <property type="match status" value="1"/>
</dbReference>
<keyword evidence="3" id="KW-1185">Reference proteome</keyword>
<name>A0AAV0W808_9HEMI</name>
<sequence length="238" mass="27655">MYSDNGTNFTSKHHKLHEVYKLLCSQQLNSALNTFCLPREIDWHFIPPASPHFGGIWEANIKSCKRILQRITLNSVFIYEELHTLFCQVEAQLNSRPLCPASMEATDYSALTPGHFLLGKAPMSLPEVDIPEPTPTNRLTRWNRIQKLQQSFWKQWSQDYLATLQQQNKWTTPQPNLQVHDLVLLKKENMAPTQWPLARILEVHPNPADHFVRVVTLKIKDSVLKRPINKLIRLPIEH</sequence>
<dbReference type="InterPro" id="IPR012337">
    <property type="entry name" value="RNaseH-like_sf"/>
</dbReference>
<proteinExistence type="predicted"/>
<dbReference type="PROSITE" id="PS50994">
    <property type="entry name" value="INTEGRASE"/>
    <property type="match status" value="1"/>
</dbReference>